<reference evidence="2 3" key="1">
    <citation type="submission" date="2022-09" db="EMBL/GenBank/DDBJ databases">
        <title>Genome sequencing of Flavivirga sp. MEBiC05379.</title>
        <authorList>
            <person name="Oh H.-M."/>
            <person name="Kwon K.K."/>
            <person name="Park M.J."/>
            <person name="Yang S.-H."/>
        </authorList>
    </citation>
    <scope>NUCLEOTIDE SEQUENCE [LARGE SCALE GENOMIC DNA]</scope>
    <source>
        <strain evidence="2 3">MEBiC05379</strain>
    </source>
</reference>
<keyword evidence="1" id="KW-0472">Membrane</keyword>
<dbReference type="InterPro" id="IPR014807">
    <property type="entry name" value="Coa1"/>
</dbReference>
<proteinExistence type="predicted"/>
<dbReference type="Proteomes" id="UP001337305">
    <property type="component" value="Unassembled WGS sequence"/>
</dbReference>
<evidence type="ECO:0000256" key="1">
    <source>
        <dbReference type="SAM" id="Phobius"/>
    </source>
</evidence>
<dbReference type="EMBL" id="JAODOP010000004">
    <property type="protein sequence ID" value="MEF3833582.1"/>
    <property type="molecule type" value="Genomic_DNA"/>
</dbReference>
<organism evidence="2 3">
    <name type="scientific">Flavivirga spongiicola</name>
    <dbReference type="NCBI Taxonomy" id="421621"/>
    <lineage>
        <taxon>Bacteria</taxon>
        <taxon>Pseudomonadati</taxon>
        <taxon>Bacteroidota</taxon>
        <taxon>Flavobacteriia</taxon>
        <taxon>Flavobacteriales</taxon>
        <taxon>Flavobacteriaceae</taxon>
        <taxon>Flavivirga</taxon>
    </lineage>
</organism>
<comment type="caution">
    <text evidence="2">The sequence shown here is derived from an EMBL/GenBank/DDBJ whole genome shotgun (WGS) entry which is preliminary data.</text>
</comment>
<evidence type="ECO:0000313" key="3">
    <source>
        <dbReference type="Proteomes" id="UP001337305"/>
    </source>
</evidence>
<accession>A0ABU7XS87</accession>
<keyword evidence="1" id="KW-0812">Transmembrane</keyword>
<dbReference type="Pfam" id="PF08695">
    <property type="entry name" value="Coa1"/>
    <property type="match status" value="1"/>
</dbReference>
<name>A0ABU7XS87_9FLAO</name>
<feature type="transmembrane region" description="Helical" evidence="1">
    <location>
        <begin position="14"/>
        <end position="41"/>
    </location>
</feature>
<keyword evidence="3" id="KW-1185">Reference proteome</keyword>
<keyword evidence="1" id="KW-1133">Transmembrane helix</keyword>
<evidence type="ECO:0000313" key="2">
    <source>
        <dbReference type="EMBL" id="MEF3833582.1"/>
    </source>
</evidence>
<gene>
    <name evidence="2" type="ORF">N1F79_10600</name>
</gene>
<sequence>MEEIKRKSWFGRNWLWVLPVGGCLTIIILFVLGVGAIFFGVSEMFTSSTPYSYAVERAFENEEVIGVLGKPLETDGIISGNISLENDDGEADFKIPIAGPNGKARIVVVANKTYGKWVYEKLYVLIKETHEEINLLDKDLEGI</sequence>
<protein>
    <submittedName>
        <fullName evidence="2">Cytochrome c oxidase assembly factor 1 family protein</fullName>
    </submittedName>
</protein>
<dbReference type="RefSeq" id="WP_303305923.1">
    <property type="nucleotide sequence ID" value="NZ_JAODOP010000004.1"/>
</dbReference>